<keyword evidence="8" id="KW-1185">Reference proteome</keyword>
<keyword evidence="4 6" id="KW-1133">Transmembrane helix</keyword>
<evidence type="ECO:0000256" key="2">
    <source>
        <dbReference type="ARBA" id="ARBA00022475"/>
    </source>
</evidence>
<name>A0A4S3TLK2_9EURY</name>
<evidence type="ECO:0000256" key="1">
    <source>
        <dbReference type="ARBA" id="ARBA00004651"/>
    </source>
</evidence>
<evidence type="ECO:0000313" key="7">
    <source>
        <dbReference type="EMBL" id="THE63498.1"/>
    </source>
</evidence>
<protein>
    <recommendedName>
        <fullName evidence="9">YihY/virulence factor BrkB family protein</fullName>
    </recommendedName>
</protein>
<reference evidence="7 8" key="1">
    <citation type="submission" date="2018-10" db="EMBL/GenBank/DDBJ databases">
        <title>Natronolimnobius sp. XQ-INN 246 isolated from Inner Mongolia Autonomous Region of China.</title>
        <authorList>
            <person name="Xue Q."/>
        </authorList>
    </citation>
    <scope>NUCLEOTIDE SEQUENCE [LARGE SCALE GENOMIC DNA]</scope>
    <source>
        <strain evidence="7 8">XQ-INN 246</strain>
    </source>
</reference>
<keyword evidence="2" id="KW-1003">Cell membrane</keyword>
<evidence type="ECO:0000256" key="5">
    <source>
        <dbReference type="ARBA" id="ARBA00023136"/>
    </source>
</evidence>
<accession>A0A4S3TLK2</accession>
<dbReference type="EMBL" id="RBZW01000058">
    <property type="protein sequence ID" value="THE63498.1"/>
    <property type="molecule type" value="Genomic_DNA"/>
</dbReference>
<dbReference type="GO" id="GO:0005886">
    <property type="term" value="C:plasma membrane"/>
    <property type="evidence" value="ECO:0007669"/>
    <property type="project" value="UniProtKB-SubCell"/>
</dbReference>
<feature type="transmembrane region" description="Helical" evidence="6">
    <location>
        <begin position="148"/>
        <end position="172"/>
    </location>
</feature>
<keyword evidence="5 6" id="KW-0472">Membrane</keyword>
<dbReference type="AlphaFoldDB" id="A0A4S3TLK2"/>
<feature type="transmembrane region" description="Helical" evidence="6">
    <location>
        <begin position="29"/>
        <end position="51"/>
    </location>
</feature>
<dbReference type="Proteomes" id="UP000318864">
    <property type="component" value="Unassembled WGS sequence"/>
</dbReference>
<organism evidence="7 8">
    <name type="scientific">Salinadaptatus halalkaliphilus</name>
    <dbReference type="NCBI Taxonomy" id="2419781"/>
    <lineage>
        <taxon>Archaea</taxon>
        <taxon>Methanobacteriati</taxon>
        <taxon>Methanobacteriota</taxon>
        <taxon>Stenosarchaea group</taxon>
        <taxon>Halobacteria</taxon>
        <taxon>Halobacteriales</taxon>
        <taxon>Natrialbaceae</taxon>
        <taxon>Salinadaptatus</taxon>
    </lineage>
</organism>
<gene>
    <name evidence="7" type="ORF">D8Y22_16845</name>
</gene>
<feature type="transmembrane region" description="Helical" evidence="6">
    <location>
        <begin position="122"/>
        <end position="142"/>
    </location>
</feature>
<feature type="transmembrane region" description="Helical" evidence="6">
    <location>
        <begin position="87"/>
        <end position="110"/>
    </location>
</feature>
<evidence type="ECO:0000256" key="6">
    <source>
        <dbReference type="SAM" id="Phobius"/>
    </source>
</evidence>
<dbReference type="OrthoDB" id="204872at2157"/>
<dbReference type="InterPro" id="IPR017039">
    <property type="entry name" value="Virul_fac_BrkB"/>
</dbReference>
<dbReference type="Pfam" id="PF03631">
    <property type="entry name" value="Virul_fac_BrkB"/>
    <property type="match status" value="1"/>
</dbReference>
<evidence type="ECO:0000256" key="3">
    <source>
        <dbReference type="ARBA" id="ARBA00022692"/>
    </source>
</evidence>
<evidence type="ECO:0008006" key="9">
    <source>
        <dbReference type="Google" id="ProtNLM"/>
    </source>
</evidence>
<keyword evidence="3 6" id="KW-0812">Transmembrane</keyword>
<proteinExistence type="predicted"/>
<comment type="caution">
    <text evidence="7">The sequence shown here is derived from an EMBL/GenBank/DDBJ whole genome shotgun (WGS) entry which is preliminary data.</text>
</comment>
<evidence type="ECO:0000313" key="8">
    <source>
        <dbReference type="Proteomes" id="UP000318864"/>
    </source>
</evidence>
<sequence>MIDSRLLAFVRDVAAVARERQISVKSAGLAYHGFNTLVPLAILALVAVTLADALEPLLSAIESAAGLEGTLTDGGLEGATGVDRTGAAILAVVIFAWSAVRLFQAVNSAFTDVYGGRKQQSYVDTATTVTVVTLLEGLLVTATVVVGVVLVGVIGVSISVIVGGVVATVLILSDRSQ</sequence>
<comment type="subcellular location">
    <subcellularLocation>
        <location evidence="1">Cell membrane</location>
        <topology evidence="1">Multi-pass membrane protein</topology>
    </subcellularLocation>
</comment>
<evidence type="ECO:0000256" key="4">
    <source>
        <dbReference type="ARBA" id="ARBA00022989"/>
    </source>
</evidence>